<comment type="caution">
    <text evidence="2">The sequence shown here is derived from an EMBL/GenBank/DDBJ whole genome shotgun (WGS) entry which is preliminary data.</text>
</comment>
<dbReference type="PANTHER" id="PTHR33546">
    <property type="entry name" value="LARGE, MULTIFUNCTIONAL SECRETED PROTEIN-RELATED"/>
    <property type="match status" value="1"/>
</dbReference>
<evidence type="ECO:0000259" key="1">
    <source>
        <dbReference type="Pfam" id="PF22807"/>
    </source>
</evidence>
<gene>
    <name evidence="2" type="ORF">HNR46_001831</name>
</gene>
<name>A0A840V7M9_9BACT</name>
<keyword evidence="3" id="KW-1185">Reference proteome</keyword>
<dbReference type="AlphaFoldDB" id="A0A840V7M9"/>
<sequence length="431" mass="46553">MNLSHPPAFVVSLGLSLLVSCVRGEQARDPDRAAKEELSQEPPVTVKTAVGDLTLPPPYQTASARNSTRQVAWPEGVTPTAPEGFKVTRFADALKHPRWAYVGPNGDVFVAESNTRGSADRITLLRDQDGDGVPEERMGFVEGLNQPFGMLILGGRFYVANTGELLSFPYSEGSTELKGKGEKVLDLPAGGYNNHWTRNLLASKDGKRIYITVGSGSNVGENGMDDEERRAAILEVRPDGSGERVYASGLRNPVGLDIQPVTGELWTAVNERDDLGDDLVPDYVTSVKEGGWYGWPYSYYGSLKDPRWSHLPHEEKVSSAIVPDVPLGSHTASLGLAFYTGTSFPEKFHGGAFVGQHGSWNRSKLAGYKVVFVPFDGQGRPGQPEDFLTGFIADEGASQVYGRPVGVSLLPDGSLLVCDDDAGIVWRVAAE</sequence>
<dbReference type="Gene3D" id="2.120.10.30">
    <property type="entry name" value="TolB, C-terminal domain"/>
    <property type="match status" value="1"/>
</dbReference>
<evidence type="ECO:0000313" key="2">
    <source>
        <dbReference type="EMBL" id="MBB5351594.1"/>
    </source>
</evidence>
<dbReference type="PANTHER" id="PTHR33546:SF1">
    <property type="entry name" value="LARGE, MULTIFUNCTIONAL SECRETED PROTEIN"/>
    <property type="match status" value="1"/>
</dbReference>
<dbReference type="RefSeq" id="WP_184017899.1">
    <property type="nucleotide sequence ID" value="NZ_JACHFD010000007.1"/>
</dbReference>
<dbReference type="InterPro" id="IPR054539">
    <property type="entry name" value="Beta-prop_PDH"/>
</dbReference>
<proteinExistence type="predicted"/>
<accession>A0A840V7M9</accession>
<evidence type="ECO:0000313" key="3">
    <source>
        <dbReference type="Proteomes" id="UP000557717"/>
    </source>
</evidence>
<dbReference type="InterPro" id="IPR011041">
    <property type="entry name" value="Quinoprot_gluc/sorb_DH_b-prop"/>
</dbReference>
<reference evidence="2 3" key="1">
    <citation type="submission" date="2020-08" db="EMBL/GenBank/DDBJ databases">
        <title>Genomic Encyclopedia of Type Strains, Phase IV (KMG-IV): sequencing the most valuable type-strain genomes for metagenomic binning, comparative biology and taxonomic classification.</title>
        <authorList>
            <person name="Goeker M."/>
        </authorList>
    </citation>
    <scope>NUCLEOTIDE SEQUENCE [LARGE SCALE GENOMIC DNA]</scope>
    <source>
        <strain evidence="2 3">YC6886</strain>
    </source>
</reference>
<dbReference type="InterPro" id="IPR011042">
    <property type="entry name" value="6-blade_b-propeller_TolB-like"/>
</dbReference>
<feature type="domain" description="Pyrroloquinoline quinone-dependent pyranose dehydrogenase beta-propeller" evidence="1">
    <location>
        <begin position="80"/>
        <end position="276"/>
    </location>
</feature>
<dbReference type="EMBL" id="JACHFD010000007">
    <property type="protein sequence ID" value="MBB5351594.1"/>
    <property type="molecule type" value="Genomic_DNA"/>
</dbReference>
<dbReference type="Proteomes" id="UP000557717">
    <property type="component" value="Unassembled WGS sequence"/>
</dbReference>
<dbReference type="SUPFAM" id="SSF50952">
    <property type="entry name" value="Soluble quinoprotein glucose dehydrogenase"/>
    <property type="match status" value="1"/>
</dbReference>
<protein>
    <recommendedName>
        <fullName evidence="1">Pyrroloquinoline quinone-dependent pyranose dehydrogenase beta-propeller domain-containing protein</fullName>
    </recommendedName>
</protein>
<feature type="domain" description="Pyrroloquinoline quinone-dependent pyranose dehydrogenase beta-propeller" evidence="1">
    <location>
        <begin position="321"/>
        <end position="428"/>
    </location>
</feature>
<dbReference type="Pfam" id="PF22807">
    <property type="entry name" value="TrAA12"/>
    <property type="match status" value="2"/>
</dbReference>
<organism evidence="2 3">
    <name type="scientific">Haloferula luteola</name>
    <dbReference type="NCBI Taxonomy" id="595692"/>
    <lineage>
        <taxon>Bacteria</taxon>
        <taxon>Pseudomonadati</taxon>
        <taxon>Verrucomicrobiota</taxon>
        <taxon>Verrucomicrobiia</taxon>
        <taxon>Verrucomicrobiales</taxon>
        <taxon>Verrucomicrobiaceae</taxon>
        <taxon>Haloferula</taxon>
    </lineage>
</organism>